<sequence>MAFAMNCRLRRFYMVRRNKLILSANGRHCYADHARAKERNPKQFHFRLRGLTANCTLHFPAVAASSKPRTTLTPGFSAGRKARAE</sequence>
<reference evidence="1" key="1">
    <citation type="submission" date="2022-03" db="EMBL/GenBank/DDBJ databases">
        <authorList>
            <person name="Brunel B."/>
        </authorList>
    </citation>
    <scope>NUCLEOTIDE SEQUENCE</scope>
    <source>
        <strain evidence="1">STM4922sample</strain>
    </source>
</reference>
<comment type="caution">
    <text evidence="1">The sequence shown here is derived from an EMBL/GenBank/DDBJ whole genome shotgun (WGS) entry which is preliminary data.</text>
</comment>
<protein>
    <submittedName>
        <fullName evidence="1">Uncharacterized protein</fullName>
    </submittedName>
</protein>
<gene>
    <name evidence="1" type="ORF">MES4922_300058</name>
</gene>
<evidence type="ECO:0000313" key="2">
    <source>
        <dbReference type="Proteomes" id="UP001152604"/>
    </source>
</evidence>
<dbReference type="EMBL" id="CAKXZS010000024">
    <property type="protein sequence ID" value="CAH2402792.1"/>
    <property type="molecule type" value="Genomic_DNA"/>
</dbReference>
<dbReference type="Proteomes" id="UP001152604">
    <property type="component" value="Unassembled WGS sequence"/>
</dbReference>
<name>A0ABN8JXR9_9HYPH</name>
<proteinExistence type="predicted"/>
<organism evidence="1 2">
    <name type="scientific">Mesorhizobium ventifaucium</name>
    <dbReference type="NCBI Taxonomy" id="666020"/>
    <lineage>
        <taxon>Bacteria</taxon>
        <taxon>Pseudomonadati</taxon>
        <taxon>Pseudomonadota</taxon>
        <taxon>Alphaproteobacteria</taxon>
        <taxon>Hyphomicrobiales</taxon>
        <taxon>Phyllobacteriaceae</taxon>
        <taxon>Mesorhizobium</taxon>
    </lineage>
</organism>
<accession>A0ABN8JXR9</accession>
<evidence type="ECO:0000313" key="1">
    <source>
        <dbReference type="EMBL" id="CAH2402792.1"/>
    </source>
</evidence>
<keyword evidence="2" id="KW-1185">Reference proteome</keyword>